<dbReference type="STRING" id="1841861.GCA_900157365_01613"/>
<dbReference type="Pfam" id="PF12895">
    <property type="entry name" value="ANAPC3"/>
    <property type="match status" value="1"/>
</dbReference>
<protein>
    <recommendedName>
        <fullName evidence="3">Tetratricopeptide repeat protein</fullName>
    </recommendedName>
</protein>
<sequence>MRSGNYQSAVEVLERVVEQAPTFEALCLLASSYLELGEHESALRHAWAAVESEPSAAPARALLARVNVALGHYRRALSDFVAAAELRRQEHPPEEYSIPAHFALHNIEQLDYLRAIGAGDVRGFPDVSTDEIEGLGRQLTDIIDGAKAKAPKVSVRGRNGRVLADLPYVRAFEQKLPRYLNPDVDYGDIQEAFLTGGQKIQVIDDFLTPAALEQVQKFCLESTVWRHPYEFGYLGAFPEDGFASVSLFAIAEELQEAAGKALEGHRFSQWWGFAYDAKLPGTDIHADDADVTLNLWITPDSANLDPSTGGIKVWNQRPPKDWSFDDYNSGGERVREFLRSQNAEPTVVPYRANRAVLFEGHLFHQTDGFTFKRGFTNRRRNLTFLFQRATR</sequence>
<name>A0A2U3PBH9_9MYCO</name>
<dbReference type="SUPFAM" id="SSF48452">
    <property type="entry name" value="TPR-like"/>
    <property type="match status" value="1"/>
</dbReference>
<reference evidence="1 2" key="1">
    <citation type="submission" date="2017-01" db="EMBL/GenBank/DDBJ databases">
        <authorList>
            <consortium name="Urmite Genomes"/>
        </authorList>
    </citation>
    <scope>NUCLEOTIDE SEQUENCE [LARGE SCALE GENOMIC DNA]</scope>
    <source>
        <strain evidence="1 2">AB215</strain>
    </source>
</reference>
<evidence type="ECO:0000313" key="1">
    <source>
        <dbReference type="EMBL" id="SPM41091.1"/>
    </source>
</evidence>
<dbReference type="AlphaFoldDB" id="A0A2U3PBH9"/>
<evidence type="ECO:0008006" key="3">
    <source>
        <dbReference type="Google" id="ProtNLM"/>
    </source>
</evidence>
<dbReference type="EMBL" id="FUEZ01000004">
    <property type="protein sequence ID" value="SPM41091.1"/>
    <property type="molecule type" value="Genomic_DNA"/>
</dbReference>
<proteinExistence type="predicted"/>
<organism evidence="1 2">
    <name type="scientific">Mycobacterium numidiamassiliense</name>
    <dbReference type="NCBI Taxonomy" id="1841861"/>
    <lineage>
        <taxon>Bacteria</taxon>
        <taxon>Bacillati</taxon>
        <taxon>Actinomycetota</taxon>
        <taxon>Actinomycetes</taxon>
        <taxon>Mycobacteriales</taxon>
        <taxon>Mycobacteriaceae</taxon>
        <taxon>Mycobacterium</taxon>
    </lineage>
</organism>
<accession>A0A2U3PBH9</accession>
<dbReference type="SMART" id="SM00028">
    <property type="entry name" value="TPR"/>
    <property type="match status" value="2"/>
</dbReference>
<gene>
    <name evidence="1" type="ORF">MNAB215_3294</name>
</gene>
<dbReference type="Gene3D" id="1.25.40.10">
    <property type="entry name" value="Tetratricopeptide repeat domain"/>
    <property type="match status" value="1"/>
</dbReference>
<keyword evidence="2" id="KW-1185">Reference proteome</keyword>
<dbReference type="InterPro" id="IPR011990">
    <property type="entry name" value="TPR-like_helical_dom_sf"/>
</dbReference>
<evidence type="ECO:0000313" key="2">
    <source>
        <dbReference type="Proteomes" id="UP000240424"/>
    </source>
</evidence>
<dbReference type="InterPro" id="IPR019734">
    <property type="entry name" value="TPR_rpt"/>
</dbReference>
<dbReference type="Proteomes" id="UP000240424">
    <property type="component" value="Unassembled WGS sequence"/>
</dbReference>